<dbReference type="Gene3D" id="3.90.1150.10">
    <property type="entry name" value="Aspartate Aminotransferase, domain 1"/>
    <property type="match status" value="1"/>
</dbReference>
<dbReference type="SUPFAM" id="SSF53383">
    <property type="entry name" value="PLP-dependent transferases"/>
    <property type="match status" value="1"/>
</dbReference>
<keyword evidence="3" id="KW-0032">Aminotransferase</keyword>
<evidence type="ECO:0000256" key="2">
    <source>
        <dbReference type="ARBA" id="ARBA00022898"/>
    </source>
</evidence>
<dbReference type="PANTHER" id="PTHR43094">
    <property type="entry name" value="AMINOTRANSFERASE"/>
    <property type="match status" value="1"/>
</dbReference>
<dbReference type="InterPro" id="IPR015421">
    <property type="entry name" value="PyrdxlP-dep_Trfase_major"/>
</dbReference>
<dbReference type="Gene3D" id="3.40.640.10">
    <property type="entry name" value="Type I PLP-dependent aspartate aminotransferase-like (Major domain)"/>
    <property type="match status" value="1"/>
</dbReference>
<dbReference type="InterPro" id="IPR015424">
    <property type="entry name" value="PyrdxlP-dep_Trfase"/>
</dbReference>
<evidence type="ECO:0000313" key="4">
    <source>
        <dbReference type="Proteomes" id="UP000754644"/>
    </source>
</evidence>
<gene>
    <name evidence="3" type="ORF">HQ497_09285</name>
</gene>
<evidence type="ECO:0000256" key="1">
    <source>
        <dbReference type="ARBA" id="ARBA00008954"/>
    </source>
</evidence>
<organism evidence="3 4">
    <name type="scientific">SAR86 cluster bacterium</name>
    <dbReference type="NCBI Taxonomy" id="2030880"/>
    <lineage>
        <taxon>Bacteria</taxon>
        <taxon>Pseudomonadati</taxon>
        <taxon>Pseudomonadota</taxon>
        <taxon>Gammaproteobacteria</taxon>
        <taxon>SAR86 cluster</taxon>
    </lineage>
</organism>
<accession>A0A972W058</accession>
<comment type="similarity">
    <text evidence="1">Belongs to the class-III pyridoxal-phosphate-dependent aminotransferase family.</text>
</comment>
<keyword evidence="2" id="KW-0663">Pyridoxal phosphate</keyword>
<evidence type="ECO:0000313" key="3">
    <source>
        <dbReference type="EMBL" id="NQV65545.1"/>
    </source>
</evidence>
<keyword evidence="3" id="KW-0808">Transferase</keyword>
<dbReference type="GO" id="GO:0008483">
    <property type="term" value="F:transaminase activity"/>
    <property type="evidence" value="ECO:0007669"/>
    <property type="project" value="UniProtKB-KW"/>
</dbReference>
<dbReference type="Proteomes" id="UP000754644">
    <property type="component" value="Unassembled WGS sequence"/>
</dbReference>
<dbReference type="Pfam" id="PF00202">
    <property type="entry name" value="Aminotran_3"/>
    <property type="match status" value="1"/>
</dbReference>
<dbReference type="InterPro" id="IPR005814">
    <property type="entry name" value="Aminotrans_3"/>
</dbReference>
<dbReference type="AlphaFoldDB" id="A0A972W058"/>
<reference evidence="3" key="1">
    <citation type="submission" date="2020-05" db="EMBL/GenBank/DDBJ databases">
        <title>Sulfur intermediates as new biogeochemical hubs in an aquatic model microbial ecosystem.</title>
        <authorList>
            <person name="Vigneron A."/>
        </authorList>
    </citation>
    <scope>NUCLEOTIDE SEQUENCE</scope>
    <source>
        <strain evidence="3">Bin.250</strain>
    </source>
</reference>
<name>A0A972W058_9GAMM</name>
<dbReference type="InterPro" id="IPR015422">
    <property type="entry name" value="PyrdxlP-dep_Trfase_small"/>
</dbReference>
<dbReference type="GO" id="GO:0030170">
    <property type="term" value="F:pyridoxal phosphate binding"/>
    <property type="evidence" value="ECO:0007669"/>
    <property type="project" value="InterPro"/>
</dbReference>
<comment type="caution">
    <text evidence="3">The sequence shown here is derived from an EMBL/GenBank/DDBJ whole genome shotgun (WGS) entry which is preliminary data.</text>
</comment>
<sequence>MPYTANRAFKKNPRIIVGAEGLYFHTDDGRKVFDSLSGLWCTGAGHNLPEIRDAVAKQLGTLDFSPNFQFGHPLSFQLAERITEFMPDGLNHVMFTNSGSEAADTSLKIARAYWRQVGKPNKTRLIGRVKGYHGVNFGGASVGGIGANRKAFGPLLDVDHLPSTLLAENAFTAGMPQSGEYLAEHLLELINLHDASNIAAVIVEPMSGSAGVVVPPHGYLARLREICTAHDILLIFDEVITGFGR</sequence>
<dbReference type="EMBL" id="JABMOJ010000346">
    <property type="protein sequence ID" value="NQV65545.1"/>
    <property type="molecule type" value="Genomic_DNA"/>
</dbReference>
<feature type="non-terminal residue" evidence="3">
    <location>
        <position position="245"/>
    </location>
</feature>
<protein>
    <submittedName>
        <fullName evidence="3">Aminotransferase class III-fold pyridoxal phosphate-dependent enzyme</fullName>
    </submittedName>
</protein>
<dbReference type="PANTHER" id="PTHR43094:SF1">
    <property type="entry name" value="AMINOTRANSFERASE CLASS-III"/>
    <property type="match status" value="1"/>
</dbReference>
<proteinExistence type="inferred from homology"/>